<dbReference type="EMBL" id="JACHCF010000010">
    <property type="protein sequence ID" value="MBB5623020.1"/>
    <property type="molecule type" value="Genomic_DNA"/>
</dbReference>
<dbReference type="RefSeq" id="WP_183869156.1">
    <property type="nucleotide sequence ID" value="NZ_JACHCF010000010.1"/>
</dbReference>
<dbReference type="CDD" id="cd00158">
    <property type="entry name" value="RHOD"/>
    <property type="match status" value="1"/>
</dbReference>
<dbReference type="InterPro" id="IPR013766">
    <property type="entry name" value="Thioredoxin_domain"/>
</dbReference>
<feature type="domain" description="Thioredoxin" evidence="3">
    <location>
        <begin position="138"/>
        <end position="249"/>
    </location>
</feature>
<feature type="domain" description="Rhodanese" evidence="2">
    <location>
        <begin position="51"/>
        <end position="141"/>
    </location>
</feature>
<evidence type="ECO:0000256" key="1">
    <source>
        <dbReference type="SAM" id="SignalP"/>
    </source>
</evidence>
<accession>A0A7W9DMB3</accession>
<dbReference type="InterPro" id="IPR050229">
    <property type="entry name" value="GlpE_sulfurtransferase"/>
</dbReference>
<dbReference type="SUPFAM" id="SSF52833">
    <property type="entry name" value="Thioredoxin-like"/>
    <property type="match status" value="1"/>
</dbReference>
<evidence type="ECO:0000313" key="4">
    <source>
        <dbReference type="EMBL" id="MBB5623020.1"/>
    </source>
</evidence>
<proteinExistence type="predicted"/>
<name>A0A7W9DMB3_9SPHI</name>
<dbReference type="Gene3D" id="3.40.30.10">
    <property type="entry name" value="Glutaredoxin"/>
    <property type="match status" value="1"/>
</dbReference>
<dbReference type="AlphaFoldDB" id="A0A7W9DMB3"/>
<keyword evidence="1" id="KW-0732">Signal</keyword>
<dbReference type="PROSITE" id="PS51352">
    <property type="entry name" value="THIOREDOXIN_2"/>
    <property type="match status" value="1"/>
</dbReference>
<comment type="caution">
    <text evidence="4">The sequence shown here is derived from an EMBL/GenBank/DDBJ whole genome shotgun (WGS) entry which is preliminary data.</text>
</comment>
<reference evidence="4 5" key="1">
    <citation type="submission" date="2020-08" db="EMBL/GenBank/DDBJ databases">
        <title>Genomic Encyclopedia of Type Strains, Phase IV (KMG-V): Genome sequencing to study the core and pangenomes of soil and plant-associated prokaryotes.</title>
        <authorList>
            <person name="Whitman W."/>
        </authorList>
    </citation>
    <scope>NUCLEOTIDE SEQUENCE [LARGE SCALE GENOMIC DNA]</scope>
    <source>
        <strain evidence="4 5">MP7CTX6</strain>
    </source>
</reference>
<evidence type="ECO:0000259" key="2">
    <source>
        <dbReference type="PROSITE" id="PS50206"/>
    </source>
</evidence>
<keyword evidence="4" id="KW-0808">Transferase</keyword>
<dbReference type="InterPro" id="IPR001763">
    <property type="entry name" value="Rhodanese-like_dom"/>
</dbReference>
<feature type="signal peptide" evidence="1">
    <location>
        <begin position="1"/>
        <end position="21"/>
    </location>
</feature>
<dbReference type="InterPro" id="IPR036249">
    <property type="entry name" value="Thioredoxin-like_sf"/>
</dbReference>
<gene>
    <name evidence="4" type="ORF">HDE69_004102</name>
</gene>
<feature type="chain" id="PRO_5030829675" evidence="1">
    <location>
        <begin position="22"/>
        <end position="250"/>
    </location>
</feature>
<dbReference type="PROSITE" id="PS50206">
    <property type="entry name" value="RHODANESE_3"/>
    <property type="match status" value="1"/>
</dbReference>
<dbReference type="Pfam" id="PF00581">
    <property type="entry name" value="Rhodanese"/>
    <property type="match status" value="1"/>
</dbReference>
<sequence>MKNIKQLLLIALISVSGMAVKAQQINANEAAAASGTKESFLTLADFEVKSKVTGAQVVDARTAEEFSQNHLKGAINIDPASTGYAKAVDALVKDKPVFVYSIANGRSVSVAKELRAKGFKEVHVLPGGIANWIGSGYPIVSTTKKGLALSSAQFKTLSESSELVLVDFGSKFCGACKKLIPVLDSLEKQQGFKAKVIRIEAYDNTLLLKELKVSQLPTLVLYQGGKQVWRKAGLSSTAEIEKIINTKRHE</sequence>
<dbReference type="SMART" id="SM00450">
    <property type="entry name" value="RHOD"/>
    <property type="match status" value="1"/>
</dbReference>
<dbReference type="Pfam" id="PF00085">
    <property type="entry name" value="Thioredoxin"/>
    <property type="match status" value="1"/>
</dbReference>
<dbReference type="CDD" id="cd02947">
    <property type="entry name" value="TRX_family"/>
    <property type="match status" value="1"/>
</dbReference>
<protein>
    <submittedName>
        <fullName evidence="4">Rhodanese-related sulfurtransferase</fullName>
    </submittedName>
</protein>
<dbReference type="PANTHER" id="PTHR43031">
    <property type="entry name" value="FAD-DEPENDENT OXIDOREDUCTASE"/>
    <property type="match status" value="1"/>
</dbReference>
<dbReference type="PANTHER" id="PTHR43031:SF18">
    <property type="entry name" value="RHODANESE-RELATED SULFURTRANSFERASES"/>
    <property type="match status" value="1"/>
</dbReference>
<dbReference type="GO" id="GO:0016740">
    <property type="term" value="F:transferase activity"/>
    <property type="evidence" value="ECO:0007669"/>
    <property type="project" value="UniProtKB-KW"/>
</dbReference>
<evidence type="ECO:0000313" key="5">
    <source>
        <dbReference type="Proteomes" id="UP000537718"/>
    </source>
</evidence>
<dbReference type="Proteomes" id="UP000537718">
    <property type="component" value="Unassembled WGS sequence"/>
</dbReference>
<dbReference type="InterPro" id="IPR036873">
    <property type="entry name" value="Rhodanese-like_dom_sf"/>
</dbReference>
<organism evidence="4 5">
    <name type="scientific">Pedobacter cryoconitis</name>
    <dbReference type="NCBI Taxonomy" id="188932"/>
    <lineage>
        <taxon>Bacteria</taxon>
        <taxon>Pseudomonadati</taxon>
        <taxon>Bacteroidota</taxon>
        <taxon>Sphingobacteriia</taxon>
        <taxon>Sphingobacteriales</taxon>
        <taxon>Sphingobacteriaceae</taxon>
        <taxon>Pedobacter</taxon>
    </lineage>
</organism>
<dbReference type="Gene3D" id="3.40.250.10">
    <property type="entry name" value="Rhodanese-like domain"/>
    <property type="match status" value="1"/>
</dbReference>
<evidence type="ECO:0000259" key="3">
    <source>
        <dbReference type="PROSITE" id="PS51352"/>
    </source>
</evidence>
<dbReference type="SUPFAM" id="SSF52821">
    <property type="entry name" value="Rhodanese/Cell cycle control phosphatase"/>
    <property type="match status" value="1"/>
</dbReference>